<organism evidence="1 2">
    <name type="scientific">Hyaloperonospora arabidopsidis (strain Emoy2)</name>
    <name type="common">Downy mildew agent</name>
    <name type="synonym">Peronospora arabidopsidis</name>
    <dbReference type="NCBI Taxonomy" id="559515"/>
    <lineage>
        <taxon>Eukaryota</taxon>
        <taxon>Sar</taxon>
        <taxon>Stramenopiles</taxon>
        <taxon>Oomycota</taxon>
        <taxon>Peronosporomycetes</taxon>
        <taxon>Peronosporales</taxon>
        <taxon>Peronosporaceae</taxon>
        <taxon>Hyaloperonospora</taxon>
    </lineage>
</organism>
<dbReference type="InParanoid" id="M4BHT4"/>
<name>M4BHT4_HYAAE</name>
<proteinExistence type="predicted"/>
<accession>M4BHT4</accession>
<evidence type="ECO:0000313" key="2">
    <source>
        <dbReference type="Proteomes" id="UP000011713"/>
    </source>
</evidence>
<evidence type="ECO:0000313" key="1">
    <source>
        <dbReference type="EnsemblProtists" id="HpaP805960"/>
    </source>
</evidence>
<reference evidence="2" key="1">
    <citation type="journal article" date="2010" name="Science">
        <title>Signatures of adaptation to obligate biotrophy in the Hyaloperonospora arabidopsidis genome.</title>
        <authorList>
            <person name="Baxter L."/>
            <person name="Tripathy S."/>
            <person name="Ishaque N."/>
            <person name="Boot N."/>
            <person name="Cabral A."/>
            <person name="Kemen E."/>
            <person name="Thines M."/>
            <person name="Ah-Fong A."/>
            <person name="Anderson R."/>
            <person name="Badejoko W."/>
            <person name="Bittner-Eddy P."/>
            <person name="Boore J.L."/>
            <person name="Chibucos M.C."/>
            <person name="Coates M."/>
            <person name="Dehal P."/>
            <person name="Delehaunty K."/>
            <person name="Dong S."/>
            <person name="Downton P."/>
            <person name="Dumas B."/>
            <person name="Fabro G."/>
            <person name="Fronick C."/>
            <person name="Fuerstenberg S.I."/>
            <person name="Fulton L."/>
            <person name="Gaulin E."/>
            <person name="Govers F."/>
            <person name="Hughes L."/>
            <person name="Humphray S."/>
            <person name="Jiang R.H."/>
            <person name="Judelson H."/>
            <person name="Kamoun S."/>
            <person name="Kyung K."/>
            <person name="Meijer H."/>
            <person name="Minx P."/>
            <person name="Morris P."/>
            <person name="Nelson J."/>
            <person name="Phuntumart V."/>
            <person name="Qutob D."/>
            <person name="Rehmany A."/>
            <person name="Rougon-Cardoso A."/>
            <person name="Ryden P."/>
            <person name="Torto-Alalibo T."/>
            <person name="Studholme D."/>
            <person name="Wang Y."/>
            <person name="Win J."/>
            <person name="Wood J."/>
            <person name="Clifton S.W."/>
            <person name="Rogers J."/>
            <person name="Van den Ackerveken G."/>
            <person name="Jones J.D."/>
            <person name="McDowell J.M."/>
            <person name="Beynon J."/>
            <person name="Tyler B.M."/>
        </authorList>
    </citation>
    <scope>NUCLEOTIDE SEQUENCE [LARGE SCALE GENOMIC DNA]</scope>
    <source>
        <strain evidence="2">Emoy2</strain>
    </source>
</reference>
<keyword evidence="2" id="KW-1185">Reference proteome</keyword>
<reference evidence="1" key="2">
    <citation type="submission" date="2015-06" db="UniProtKB">
        <authorList>
            <consortium name="EnsemblProtists"/>
        </authorList>
    </citation>
    <scope>IDENTIFICATION</scope>
    <source>
        <strain evidence="1">Emoy2</strain>
    </source>
</reference>
<protein>
    <submittedName>
        <fullName evidence="1">Uncharacterized protein</fullName>
    </submittedName>
</protein>
<sequence length="219" mass="24403">MTQLDRDYNVLKCAQTHHWTKSIWLGTTVHKQPVLDLNGGRHGLGEFSSWDRAHDQRTCRRVVGRPRRVGTSSVCRVIRFIVDVPCTRISCGLLLSRVARCAASRSARSEEKSSPFFTLAPLWRASRPRQGASFLAPRKVSSLSVVAAGCRLGTLVLLVTGCYVLFPVQSASITHGENPIDPTFAQQLQSHSRMHTREQLFNGVTQIVVITRYTGVVYT</sequence>
<dbReference type="EnsemblProtists" id="HpaT805960">
    <property type="protein sequence ID" value="HpaP805960"/>
    <property type="gene ID" value="HpaG805960"/>
</dbReference>
<dbReference type="HOGENOM" id="CLU_1263659_0_0_1"/>
<dbReference type="Proteomes" id="UP000011713">
    <property type="component" value="Unassembled WGS sequence"/>
</dbReference>
<dbReference type="AlphaFoldDB" id="M4BHT4"/>
<dbReference type="EMBL" id="JH598269">
    <property type="status" value="NOT_ANNOTATED_CDS"/>
    <property type="molecule type" value="Genomic_DNA"/>
</dbReference>
<dbReference type="VEuPathDB" id="FungiDB:HpaG805960"/>